<evidence type="ECO:0000256" key="1">
    <source>
        <dbReference type="ARBA" id="ARBA00000085"/>
    </source>
</evidence>
<dbReference type="CDD" id="cd00082">
    <property type="entry name" value="HisKA"/>
    <property type="match status" value="1"/>
</dbReference>
<dbReference type="InterPro" id="IPR001610">
    <property type="entry name" value="PAC"/>
</dbReference>
<evidence type="ECO:0000256" key="6">
    <source>
        <dbReference type="ARBA" id="ARBA00022679"/>
    </source>
</evidence>
<dbReference type="InterPro" id="IPR000700">
    <property type="entry name" value="PAS-assoc_C"/>
</dbReference>
<dbReference type="Gene3D" id="6.10.340.10">
    <property type="match status" value="1"/>
</dbReference>
<dbReference type="InterPro" id="IPR003594">
    <property type="entry name" value="HATPase_dom"/>
</dbReference>
<evidence type="ECO:0000256" key="3">
    <source>
        <dbReference type="ARBA" id="ARBA00012438"/>
    </source>
</evidence>
<dbReference type="PROSITE" id="PS50113">
    <property type="entry name" value="PAC"/>
    <property type="match status" value="2"/>
</dbReference>
<keyword evidence="10 12" id="KW-0472">Membrane</keyword>
<dbReference type="SMART" id="SM00388">
    <property type="entry name" value="HisKA"/>
    <property type="match status" value="1"/>
</dbReference>
<evidence type="ECO:0000256" key="2">
    <source>
        <dbReference type="ARBA" id="ARBA00004651"/>
    </source>
</evidence>
<feature type="domain" description="Response regulatory" evidence="14">
    <location>
        <begin position="1176"/>
        <end position="1292"/>
    </location>
</feature>
<dbReference type="Pfam" id="PF13185">
    <property type="entry name" value="GAF_2"/>
    <property type="match status" value="1"/>
</dbReference>
<accession>A0A7J4ZQ65</accession>
<organism evidence="18 19">
    <name type="scientific">Oryzomonas japonica</name>
    <dbReference type="NCBI Taxonomy" id="2603858"/>
    <lineage>
        <taxon>Bacteria</taxon>
        <taxon>Pseudomonadati</taxon>
        <taxon>Thermodesulfobacteriota</taxon>
        <taxon>Desulfuromonadia</taxon>
        <taxon>Geobacterales</taxon>
        <taxon>Geobacteraceae</taxon>
        <taxon>Oryzomonas</taxon>
    </lineage>
</organism>
<dbReference type="Pfam" id="PF02743">
    <property type="entry name" value="dCache_1"/>
    <property type="match status" value="1"/>
</dbReference>
<dbReference type="PANTHER" id="PTHR43065">
    <property type="entry name" value="SENSOR HISTIDINE KINASE"/>
    <property type="match status" value="1"/>
</dbReference>
<feature type="domain" description="PAS" evidence="15">
    <location>
        <begin position="495"/>
        <end position="549"/>
    </location>
</feature>
<dbReference type="InterPro" id="IPR001789">
    <property type="entry name" value="Sig_transdc_resp-reg_receiver"/>
</dbReference>
<dbReference type="Pfam" id="PF08447">
    <property type="entry name" value="PAS_3"/>
    <property type="match status" value="1"/>
</dbReference>
<dbReference type="Gene3D" id="3.30.450.20">
    <property type="entry name" value="PAS domain"/>
    <property type="match status" value="4"/>
</dbReference>
<comment type="catalytic activity">
    <reaction evidence="1">
        <text>ATP + protein L-histidine = ADP + protein N-phospho-L-histidine.</text>
        <dbReference type="EC" id="2.7.13.3"/>
    </reaction>
</comment>
<dbReference type="EMBL" id="VZQZ01000006">
    <property type="protein sequence ID" value="KAB0665168.1"/>
    <property type="molecule type" value="Genomic_DNA"/>
</dbReference>
<dbReference type="Pfam" id="PF13426">
    <property type="entry name" value="PAS_9"/>
    <property type="match status" value="2"/>
</dbReference>
<dbReference type="RefSeq" id="WP_151128648.1">
    <property type="nucleotide sequence ID" value="NZ_VZQZ01000006.1"/>
</dbReference>
<dbReference type="Pfam" id="PF02518">
    <property type="entry name" value="HATPase_c"/>
    <property type="match status" value="1"/>
</dbReference>
<protein>
    <recommendedName>
        <fullName evidence="3">histidine kinase</fullName>
        <ecNumber evidence="3">2.7.13.3</ecNumber>
    </recommendedName>
</protein>
<dbReference type="InterPro" id="IPR013655">
    <property type="entry name" value="PAS_fold_3"/>
</dbReference>
<feature type="modified residue" description="4-aspartylphosphate" evidence="11">
    <location>
        <position position="1227"/>
    </location>
</feature>
<gene>
    <name evidence="18" type="ORF">F6V25_11150</name>
</gene>
<dbReference type="InterPro" id="IPR005467">
    <property type="entry name" value="His_kinase_dom"/>
</dbReference>
<evidence type="ECO:0000256" key="10">
    <source>
        <dbReference type="ARBA" id="ARBA00023136"/>
    </source>
</evidence>
<dbReference type="SMART" id="SM00091">
    <property type="entry name" value="PAS"/>
    <property type="match status" value="3"/>
</dbReference>
<feature type="transmembrane region" description="Helical" evidence="12">
    <location>
        <begin position="286"/>
        <end position="303"/>
    </location>
</feature>
<dbReference type="NCBIfam" id="TIGR00229">
    <property type="entry name" value="sensory_box"/>
    <property type="match status" value="3"/>
</dbReference>
<evidence type="ECO:0000256" key="8">
    <source>
        <dbReference type="ARBA" id="ARBA00022777"/>
    </source>
</evidence>
<dbReference type="InterPro" id="IPR036890">
    <property type="entry name" value="HATPase_C_sf"/>
</dbReference>
<evidence type="ECO:0000259" key="13">
    <source>
        <dbReference type="PROSITE" id="PS50109"/>
    </source>
</evidence>
<dbReference type="PROSITE" id="PS50109">
    <property type="entry name" value="HIS_KIN"/>
    <property type="match status" value="1"/>
</dbReference>
<dbReference type="SUPFAM" id="SSF55785">
    <property type="entry name" value="PYP-like sensor domain (PAS domain)"/>
    <property type="match status" value="3"/>
</dbReference>
<dbReference type="PANTHER" id="PTHR43065:SF42">
    <property type="entry name" value="TWO-COMPONENT SENSOR PPRA"/>
    <property type="match status" value="1"/>
</dbReference>
<keyword evidence="19" id="KW-1185">Reference proteome</keyword>
<dbReference type="SMART" id="SM00387">
    <property type="entry name" value="HATPase_c"/>
    <property type="match status" value="1"/>
</dbReference>
<dbReference type="InterPro" id="IPR003661">
    <property type="entry name" value="HisK_dim/P_dom"/>
</dbReference>
<feature type="domain" description="Histidine kinase" evidence="13">
    <location>
        <begin position="932"/>
        <end position="1155"/>
    </location>
</feature>
<reference evidence="18 19" key="1">
    <citation type="submission" date="2019-09" db="EMBL/GenBank/DDBJ databases">
        <title>Geobacter sp. Red96, a novel strain isolated from paddy soil.</title>
        <authorList>
            <person name="Xu Z."/>
            <person name="Masuda Y."/>
            <person name="Itoh H."/>
            <person name="Senoo K."/>
        </authorList>
    </citation>
    <scope>NUCLEOTIDE SEQUENCE [LARGE SCALE GENOMIC DNA]</scope>
    <source>
        <strain evidence="18 19">Red96</strain>
    </source>
</reference>
<evidence type="ECO:0000259" key="15">
    <source>
        <dbReference type="PROSITE" id="PS50112"/>
    </source>
</evidence>
<evidence type="ECO:0000259" key="14">
    <source>
        <dbReference type="PROSITE" id="PS50110"/>
    </source>
</evidence>
<dbReference type="InterPro" id="IPR029016">
    <property type="entry name" value="GAF-like_dom_sf"/>
</dbReference>
<keyword evidence="8" id="KW-0418">Kinase</keyword>
<feature type="domain" description="PAS" evidence="15">
    <location>
        <begin position="794"/>
        <end position="840"/>
    </location>
</feature>
<comment type="subcellular location">
    <subcellularLocation>
        <location evidence="2">Cell membrane</location>
        <topology evidence="2">Multi-pass membrane protein</topology>
    </subcellularLocation>
</comment>
<dbReference type="GO" id="GO:0005886">
    <property type="term" value="C:plasma membrane"/>
    <property type="evidence" value="ECO:0007669"/>
    <property type="project" value="UniProtKB-SubCell"/>
</dbReference>
<feature type="domain" description="PAS" evidence="15">
    <location>
        <begin position="366"/>
        <end position="439"/>
    </location>
</feature>
<dbReference type="PROSITE" id="PS50112">
    <property type="entry name" value="PAS"/>
    <property type="match status" value="3"/>
</dbReference>
<evidence type="ECO:0000256" key="9">
    <source>
        <dbReference type="ARBA" id="ARBA00022989"/>
    </source>
</evidence>
<dbReference type="InterPro" id="IPR035965">
    <property type="entry name" value="PAS-like_dom_sf"/>
</dbReference>
<dbReference type="SUPFAM" id="SSF47384">
    <property type="entry name" value="Homodimeric domain of signal transducing histidine kinase"/>
    <property type="match status" value="1"/>
</dbReference>
<keyword evidence="4" id="KW-1003">Cell membrane</keyword>
<dbReference type="InterPro" id="IPR033479">
    <property type="entry name" value="dCache_1"/>
</dbReference>
<evidence type="ECO:0000256" key="5">
    <source>
        <dbReference type="ARBA" id="ARBA00022553"/>
    </source>
</evidence>
<dbReference type="GO" id="GO:0000155">
    <property type="term" value="F:phosphorelay sensor kinase activity"/>
    <property type="evidence" value="ECO:0007669"/>
    <property type="project" value="InterPro"/>
</dbReference>
<evidence type="ECO:0000259" key="17">
    <source>
        <dbReference type="PROSITE" id="PS50885"/>
    </source>
</evidence>
<dbReference type="SUPFAM" id="SSF55781">
    <property type="entry name" value="GAF domain-like"/>
    <property type="match status" value="1"/>
</dbReference>
<dbReference type="InterPro" id="IPR036097">
    <property type="entry name" value="HisK_dim/P_sf"/>
</dbReference>
<proteinExistence type="predicted"/>
<keyword evidence="5 11" id="KW-0597">Phosphoprotein</keyword>
<feature type="domain" description="HAMP" evidence="17">
    <location>
        <begin position="308"/>
        <end position="361"/>
    </location>
</feature>
<dbReference type="InterPro" id="IPR003018">
    <property type="entry name" value="GAF"/>
</dbReference>
<dbReference type="PRINTS" id="PR00344">
    <property type="entry name" value="BCTRLSENSOR"/>
</dbReference>
<evidence type="ECO:0000313" key="18">
    <source>
        <dbReference type="EMBL" id="KAB0665168.1"/>
    </source>
</evidence>
<dbReference type="InterPro" id="IPR003660">
    <property type="entry name" value="HAMP_dom"/>
</dbReference>
<name>A0A7J4ZQ65_9BACT</name>
<feature type="domain" description="PAC" evidence="16">
    <location>
        <begin position="867"/>
        <end position="919"/>
    </location>
</feature>
<dbReference type="InterPro" id="IPR000014">
    <property type="entry name" value="PAS"/>
</dbReference>
<evidence type="ECO:0000313" key="19">
    <source>
        <dbReference type="Proteomes" id="UP000420562"/>
    </source>
</evidence>
<dbReference type="PROSITE" id="PS50885">
    <property type="entry name" value="HAMP"/>
    <property type="match status" value="1"/>
</dbReference>
<dbReference type="Pfam" id="PF00512">
    <property type="entry name" value="HisKA"/>
    <property type="match status" value="1"/>
</dbReference>
<feature type="domain" description="PAC" evidence="16">
    <location>
        <begin position="442"/>
        <end position="494"/>
    </location>
</feature>
<dbReference type="Pfam" id="PF00072">
    <property type="entry name" value="Response_reg"/>
    <property type="match status" value="1"/>
</dbReference>
<dbReference type="InterPro" id="IPR011006">
    <property type="entry name" value="CheY-like_superfamily"/>
</dbReference>
<dbReference type="Gene3D" id="3.40.50.2300">
    <property type="match status" value="1"/>
</dbReference>
<dbReference type="Gene3D" id="3.30.450.40">
    <property type="match status" value="1"/>
</dbReference>
<evidence type="ECO:0000256" key="7">
    <source>
        <dbReference type="ARBA" id="ARBA00022692"/>
    </source>
</evidence>
<keyword evidence="7 12" id="KW-0812">Transmembrane</keyword>
<dbReference type="SUPFAM" id="SSF55874">
    <property type="entry name" value="ATPase domain of HSP90 chaperone/DNA topoisomerase II/histidine kinase"/>
    <property type="match status" value="1"/>
</dbReference>
<dbReference type="CDD" id="cd18774">
    <property type="entry name" value="PDC2_HK_sensor"/>
    <property type="match status" value="1"/>
</dbReference>
<evidence type="ECO:0000256" key="4">
    <source>
        <dbReference type="ARBA" id="ARBA00022475"/>
    </source>
</evidence>
<dbReference type="InterPro" id="IPR004358">
    <property type="entry name" value="Sig_transdc_His_kin-like_C"/>
</dbReference>
<comment type="caution">
    <text evidence="18">The sequence shown here is derived from an EMBL/GenBank/DDBJ whole genome shotgun (WGS) entry which is preliminary data.</text>
</comment>
<feature type="transmembrane region" description="Helical" evidence="12">
    <location>
        <begin position="12"/>
        <end position="29"/>
    </location>
</feature>
<dbReference type="Gene3D" id="3.30.565.10">
    <property type="entry name" value="Histidine kinase-like ATPase, C-terminal domain"/>
    <property type="match status" value="1"/>
</dbReference>
<dbReference type="EC" id="2.7.13.3" evidence="3"/>
<dbReference type="Proteomes" id="UP000420562">
    <property type="component" value="Unassembled WGS sequence"/>
</dbReference>
<evidence type="ECO:0000259" key="16">
    <source>
        <dbReference type="PROSITE" id="PS50113"/>
    </source>
</evidence>
<evidence type="ECO:0000256" key="11">
    <source>
        <dbReference type="PROSITE-ProRule" id="PRU00169"/>
    </source>
</evidence>
<dbReference type="SMART" id="SM00448">
    <property type="entry name" value="REC"/>
    <property type="match status" value="1"/>
</dbReference>
<keyword evidence="6" id="KW-0808">Transferase</keyword>
<sequence>MRTLSLKTKVSLVYPIISICVLAGILLLSQRILESRVKEGVSEQQYQIVSVLADEIDRQVASTSESLVAIARMAPPETISTPQKALEFLRGQSEHLATFDNGFFIFDRHGRLMAELPRGLERSGKDFSYRDYLKKTFATRKPIISDPYVSSQEHHHSALMFTAPVFDEGGVLVAVVGGGIDLTRSPFLGKLSDVKIGKNGYLYVVNTDRVTLFHSDPQVGVKGTPLPGANPLLDRAIAGFDGTDETITSRGVRTLASFKHLKSKNWIIAANYPIAQAYEPIQKANALFLGIVVPIALLAALLLRRVLSRLTSPILALTRHVETLSTKTGADRLFPSVGDDEPAILAQAFNRLLKEADQQQEELAKREVLYRTVVDFSSEMVFWVAPDRGTMHYVSPSCSDVTGYSPEEFYAAPGLLSSIIHPDDREHWDEQYRGGATADFVEPVEFRIVTKNGEIRWTNYLSRPVFGQNSAYVGLRGSFSDITLLKRAKLSTIASEAKFRLFFEQSSDAIFIIHKDGRIFEVNNEACNRYGFHREEFIGMQIGDLDTPEYFPHNPERFALVMELGQITFETCHRCRSSVTLPVEVKARLIDFNGDKAIMAVARDISDRKRAEELLRRQNEYLTAFHETSLGLVRRLDVPSLLQAILVRAGKLVGTEHCYVYLLNEQGSAMDMVYQSGVFEDFVHRPIGPHDGIAGWVWRTGEPFHVDNYSQWEHRLPDADRMVLRAMVGVPLKSNNRVIGVLGLAFLKDGQLFDAEHMAILTQFAELASVALDNAQLYDAVQRELSERQKAEASLRKLTVGVEQNPASIIITDTGGTIEYVNPRFSEVTGYSSAEAVGQNTRMFKSGTTSPAEYRLLWETILGGREWRGEFHNRKKSGELYWEQALIAPIRDENGLITHFIAINEDITDRKQLESELHHSQKMEAIGQLAGGIAHDFNNILTAVIGYASIMQIKLPEESPFRNGVEQILATAERGSSLTKGLLAFSRKQHTITRHINLNEIVERVQKLLHRLISEDIHLTTRLAVEELPVMVDSVQIEQVVMSLAANARDAMPGGGEIAIESALVDLDSSFAVMNGLGQPGRFAVLAVSDTGQGMDEETISHIFEPFFTTKGTGKGTGLGLSIAYGIVKKHNGCIVCTSEKGRGTTFRIYLPCSDAEPKGDEQESPRVPPQAGKQVILLADDNESTRRFSREVLEEFGYAVIEAEDGQQALDRFRENREQVGLLILDVIMPEMKGREVYEVIRAGNPGVKVLFTSGYTEEIVRSQEVLDESLPFIAKPYMPKELLMKIREVLGHGE</sequence>
<dbReference type="SUPFAM" id="SSF52172">
    <property type="entry name" value="CheY-like"/>
    <property type="match status" value="1"/>
</dbReference>
<dbReference type="PROSITE" id="PS50110">
    <property type="entry name" value="RESPONSE_REGULATORY"/>
    <property type="match status" value="1"/>
</dbReference>
<dbReference type="Gene3D" id="1.10.287.130">
    <property type="match status" value="1"/>
</dbReference>
<keyword evidence="9 12" id="KW-1133">Transmembrane helix</keyword>
<evidence type="ECO:0000256" key="12">
    <source>
        <dbReference type="SAM" id="Phobius"/>
    </source>
</evidence>
<dbReference type="CDD" id="cd00130">
    <property type="entry name" value="PAS"/>
    <property type="match status" value="3"/>
</dbReference>
<dbReference type="SMART" id="SM00065">
    <property type="entry name" value="GAF"/>
    <property type="match status" value="1"/>
</dbReference>
<dbReference type="SMART" id="SM00086">
    <property type="entry name" value="PAC"/>
    <property type="match status" value="3"/>
</dbReference>